<name>A0A9P5Q411_9AGAR</name>
<feature type="compositionally biased region" description="Polar residues" evidence="1">
    <location>
        <begin position="328"/>
        <end position="341"/>
    </location>
</feature>
<sequence length="408" mass="44675">MISINAMMTSQAASSTFTSYPKASQNQSLTTSNAELYLIPIFVVLGVIIGSVVAWIGWGCLTRKPRIRDFDGDEISGIKRMTRRPRRSELEVGPVYCPSLSEARDYPESTEKQPLSLSMFSWHALDVDDTKDGKERDYLVPPALPSKKLRTKSVGSSKHLSRAATTKTATSMSVYSQVGEQEQELCEEDDRISFLNDFESDYDPCSPRPGGKSIATATPTSSTRVVSVSRRRPTHTRADSDCRLNDAGGGRVGGPRDKKDDLRRSATSRTQGSTCTTQTGFRIVDGSPLPTPAISRKQSEKVAGFFWGNNEPEDCGTSSRPGNRGRSKTNAISVSSDSYTTLPIRGSRSRSNSPVKKSVTTRSANKQRHVSTRDKAIEEYYGNALPQSPPQITSPKLNTSLCFTPPLN</sequence>
<feature type="compositionally biased region" description="Basic and acidic residues" evidence="1">
    <location>
        <begin position="254"/>
        <end position="264"/>
    </location>
</feature>
<keyword evidence="2" id="KW-0472">Membrane</keyword>
<dbReference type="AlphaFoldDB" id="A0A9P5Q411"/>
<dbReference type="Proteomes" id="UP000772434">
    <property type="component" value="Unassembled WGS sequence"/>
</dbReference>
<evidence type="ECO:0000313" key="3">
    <source>
        <dbReference type="EMBL" id="KAF9074227.1"/>
    </source>
</evidence>
<evidence type="ECO:0000256" key="2">
    <source>
        <dbReference type="SAM" id="Phobius"/>
    </source>
</evidence>
<evidence type="ECO:0000313" key="4">
    <source>
        <dbReference type="Proteomes" id="UP000772434"/>
    </source>
</evidence>
<protein>
    <submittedName>
        <fullName evidence="3">Uncharacterized protein</fullName>
    </submittedName>
</protein>
<reference evidence="3" key="1">
    <citation type="submission" date="2020-11" db="EMBL/GenBank/DDBJ databases">
        <authorList>
            <consortium name="DOE Joint Genome Institute"/>
            <person name="Ahrendt S."/>
            <person name="Riley R."/>
            <person name="Andreopoulos W."/>
            <person name="Labutti K."/>
            <person name="Pangilinan J."/>
            <person name="Ruiz-Duenas F.J."/>
            <person name="Barrasa J.M."/>
            <person name="Sanchez-Garcia M."/>
            <person name="Camarero S."/>
            <person name="Miyauchi S."/>
            <person name="Serrano A."/>
            <person name="Linde D."/>
            <person name="Babiker R."/>
            <person name="Drula E."/>
            <person name="Ayuso-Fernandez I."/>
            <person name="Pacheco R."/>
            <person name="Padilla G."/>
            <person name="Ferreira P."/>
            <person name="Barriuso J."/>
            <person name="Kellner H."/>
            <person name="Castanera R."/>
            <person name="Alfaro M."/>
            <person name="Ramirez L."/>
            <person name="Pisabarro A.G."/>
            <person name="Kuo A."/>
            <person name="Tritt A."/>
            <person name="Lipzen A."/>
            <person name="He G."/>
            <person name="Yan M."/>
            <person name="Ng V."/>
            <person name="Cullen D."/>
            <person name="Martin F."/>
            <person name="Rosso M.-N."/>
            <person name="Henrissat B."/>
            <person name="Hibbett D."/>
            <person name="Martinez A.T."/>
            <person name="Grigoriev I.V."/>
        </authorList>
    </citation>
    <scope>NUCLEOTIDE SEQUENCE</scope>
    <source>
        <strain evidence="3">AH 40177</strain>
    </source>
</reference>
<feature type="compositionally biased region" description="Low complexity" evidence="1">
    <location>
        <begin position="218"/>
        <end position="228"/>
    </location>
</feature>
<keyword evidence="4" id="KW-1185">Reference proteome</keyword>
<feature type="compositionally biased region" description="Polar residues" evidence="1">
    <location>
        <begin position="349"/>
        <end position="364"/>
    </location>
</feature>
<feature type="compositionally biased region" description="Polar residues" evidence="1">
    <location>
        <begin position="265"/>
        <end position="280"/>
    </location>
</feature>
<feature type="compositionally biased region" description="Polar residues" evidence="1">
    <location>
        <begin position="153"/>
        <end position="180"/>
    </location>
</feature>
<feature type="region of interest" description="Disordered" evidence="1">
    <location>
        <begin position="149"/>
        <end position="377"/>
    </location>
</feature>
<feature type="transmembrane region" description="Helical" evidence="2">
    <location>
        <begin position="36"/>
        <end position="58"/>
    </location>
</feature>
<proteinExistence type="predicted"/>
<keyword evidence="2" id="KW-0812">Transmembrane</keyword>
<gene>
    <name evidence="3" type="ORF">BDP27DRAFT_224967</name>
</gene>
<accession>A0A9P5Q411</accession>
<keyword evidence="2" id="KW-1133">Transmembrane helix</keyword>
<organism evidence="3 4">
    <name type="scientific">Rhodocollybia butyracea</name>
    <dbReference type="NCBI Taxonomy" id="206335"/>
    <lineage>
        <taxon>Eukaryota</taxon>
        <taxon>Fungi</taxon>
        <taxon>Dikarya</taxon>
        <taxon>Basidiomycota</taxon>
        <taxon>Agaricomycotina</taxon>
        <taxon>Agaricomycetes</taxon>
        <taxon>Agaricomycetidae</taxon>
        <taxon>Agaricales</taxon>
        <taxon>Marasmiineae</taxon>
        <taxon>Omphalotaceae</taxon>
        <taxon>Rhodocollybia</taxon>
    </lineage>
</organism>
<dbReference type="EMBL" id="JADNRY010000014">
    <property type="protein sequence ID" value="KAF9074227.1"/>
    <property type="molecule type" value="Genomic_DNA"/>
</dbReference>
<feature type="compositionally biased region" description="Acidic residues" evidence="1">
    <location>
        <begin position="181"/>
        <end position="190"/>
    </location>
</feature>
<dbReference type="OrthoDB" id="3269515at2759"/>
<comment type="caution">
    <text evidence="3">The sequence shown here is derived from an EMBL/GenBank/DDBJ whole genome shotgun (WGS) entry which is preliminary data.</text>
</comment>
<evidence type="ECO:0000256" key="1">
    <source>
        <dbReference type="SAM" id="MobiDB-lite"/>
    </source>
</evidence>